<dbReference type="GeneID" id="87912575"/>
<dbReference type="Gene3D" id="3.30.565.10">
    <property type="entry name" value="Histidine kinase-like ATPase, C-terminal domain"/>
    <property type="match status" value="1"/>
</dbReference>
<evidence type="ECO:0000313" key="1">
    <source>
        <dbReference type="EMBL" id="KAK4652301.1"/>
    </source>
</evidence>
<dbReference type="InterPro" id="IPR052957">
    <property type="entry name" value="Auxin_embryo_med"/>
</dbReference>
<sequence>MTLTQQQAIHLVQSIADDHGHLDEKTLATMNAGTRLKVERALLAKDQLIGQSVITLARELYSKDVRFIFELLQNADDNHFNHAKSSGQEPYVAFFIYHDKIVIDCNEDGFTEENLRAICSVGKSSKHGAQGYIGEKGIGFKSVFKVAWKVHVQSGPFSFCFIHRSGDSGMGMISPEWHQSEDSTRPPTGITRMTFTLHNNLDQKLQAAQRQSIVNEFKDLQPAMLLFLKKLRRIEVHLFDVEGTKESHSAMSLSAPVDISNRAVLTTTKTTHSSEPKTFSHHYHVTKLWATGLARNENRKYSPAEESSKAYSRTEVVLAFPLTDQSVPIIEPQDIFAFLPIRKIGFNFLIHTDFVTMANREDIVTSSQRNKDLRRYLAQAFVTAAEQMCEHPQLQFQWMRYLPRLSGNHWDSFWSEFSRILQKEIKKVDVIIPFASMTPRPLTALKQWPSKISWLGHLERPVFEDLPKKKAAYVSLEYQDSDLSILRDYGMKYLSSVDLISRAEADLRSRSSKMKSPQTDAKWHSLAAKLLKRGLRNLEYEGEIKALDLLPLSDGSWTSVTKGGSVYFPTTTEGFSIPAELGLKFIKADAAVQPERNALFKALGVLSASSDHIRSLVIGFQAKHRPSSRETSVDMLRFLYLTHPPDASLGVYDVIWVKSSSYLDLKPTANDVYFEDESDPYGPAALGLKVNFLHPHYLQEPPQTPEDATRAGEDAARGWRNWLEQHIGIRTRLRLATKDVPNGKPALSEEILHVAEHQPTKFIGLLHHLWEYDGEGLASNKTLCRHLGRLEVLCEGGSREPLKNTILPTPKLRKLSQRYLEPSHGSRFLQLEISLANTIGSWNFLAKFNIIMDDDLLFYLIILRSIALKAASLLMKPSRILRLYAAIQAKCLVSNDISEALEHVRRVFADSPLTYIPSTPGEFGTSPQWVVATRSCLLDAPADMRHRLPLDALYSQAFSDDASKSLSTVLTFFRETVKVSSCDHMAFVLELQHLKVNNCMDMPLIRSHYKRLRKCISSKEDDIEEVRKWVADKALVFYQPCNDGEPTWYSPADCVWSTEAGLRGKANLREQYPDLKEFFVDLIGVDLLKINMIYELLLRLDTNSRVDYQEAKTQLLAFSSLLPMAPEELLKTMKPKKLVKQNCLPVTCPDVGEKLVGAATDFMIIDRQGPMAEFRHQVRVLDFDMEEVHDLQAFIEWAGLTGRYLSKMVREVPCLGAGPKVPIGNPLFDIRKKAHEILSPRYQEGNGCKLYAQLRGAQTWETDDISAQLVLEMDGESYVVPLEKSDMYIAEEGEEGETSPPSCLTIYIPHDETDQDVCIQHKLPYKLMEWIMTDPGTGKTKPVDGRAVRVVTAVLNAKFASLPRILEREGVHDVDVPALVEDLDEDEDESVPEAEENVGVLEDDVQESLGDDEEGDVYEGDDVFDGVEGLSNIGPEEAAHVFEGDDVFDDVEYSDHDEIAQDDFAAHENGFVDEDEYADADQILDEVERELDGLSIEPRTPPRSVAVLSSSPSTPAGRGIIYTPLGTEPETPLRVPANPRNARWSPSGDFATPQTGYFQPSPNWRSGPRELNSTPSSSTQQYRELLSHMISAGQQLRFPDFGNLDISPLRGQLPPTKDTANPLWRFLTWQQGAAGELFILELLKTLEPKLPGFCAEVNWTSRLRDRVTVHPTYANLDTWSGFNETSDLEYFDDTGAFTTLLTEKGYLPRSSNTGEQAGNPMQPKKYYIEVKCTSQGCDEPFYMSSGQYNKMQAICEQKGAVYIIFRVFNIYTDRIDVRLFVDPATLERQGLLRFSPERYSVRATP</sequence>
<keyword evidence="2" id="KW-1185">Reference proteome</keyword>
<gene>
    <name evidence="1" type="ORF">QC762_609930</name>
</gene>
<accession>A0ABR0G9K7</accession>
<dbReference type="RefSeq" id="XP_062741276.1">
    <property type="nucleotide sequence ID" value="XM_062892668.1"/>
</dbReference>
<proteinExistence type="predicted"/>
<evidence type="ECO:0008006" key="3">
    <source>
        <dbReference type="Google" id="ProtNLM"/>
    </source>
</evidence>
<organism evidence="1 2">
    <name type="scientific">Podospora pseudocomata</name>
    <dbReference type="NCBI Taxonomy" id="2093779"/>
    <lineage>
        <taxon>Eukaryota</taxon>
        <taxon>Fungi</taxon>
        <taxon>Dikarya</taxon>
        <taxon>Ascomycota</taxon>
        <taxon>Pezizomycotina</taxon>
        <taxon>Sordariomycetes</taxon>
        <taxon>Sordariomycetidae</taxon>
        <taxon>Sordariales</taxon>
        <taxon>Podosporaceae</taxon>
        <taxon>Podospora</taxon>
    </lineage>
</organism>
<dbReference type="PANTHER" id="PTHR32387:SF0">
    <property type="entry name" value="PROTEIN NO VEIN"/>
    <property type="match status" value="1"/>
</dbReference>
<dbReference type="InterPro" id="IPR036890">
    <property type="entry name" value="HATPase_C_sf"/>
</dbReference>
<evidence type="ECO:0000313" key="2">
    <source>
        <dbReference type="Proteomes" id="UP001323405"/>
    </source>
</evidence>
<dbReference type="PANTHER" id="PTHR32387">
    <property type="entry name" value="WU:FJ29H11"/>
    <property type="match status" value="1"/>
</dbReference>
<dbReference type="NCBIfam" id="NF047352">
    <property type="entry name" value="P_loop_sacsin"/>
    <property type="match status" value="1"/>
</dbReference>
<dbReference type="EMBL" id="JAFFHA010000008">
    <property type="protein sequence ID" value="KAK4652301.1"/>
    <property type="molecule type" value="Genomic_DNA"/>
</dbReference>
<reference evidence="1 2" key="1">
    <citation type="journal article" date="2023" name="bioRxiv">
        <title>High-quality genome assemblies of four members of thePodospora anserinaspecies complex.</title>
        <authorList>
            <person name="Ament-Velasquez S.L."/>
            <person name="Vogan A.A."/>
            <person name="Wallerman O."/>
            <person name="Hartmann F."/>
            <person name="Gautier V."/>
            <person name="Silar P."/>
            <person name="Giraud T."/>
            <person name="Johannesson H."/>
        </authorList>
    </citation>
    <scope>NUCLEOTIDE SEQUENCE [LARGE SCALE GENOMIC DNA]</scope>
    <source>
        <strain evidence="1 2">CBS 415.72m</strain>
    </source>
</reference>
<comment type="caution">
    <text evidence="1">The sequence shown here is derived from an EMBL/GenBank/DDBJ whole genome shotgun (WGS) entry which is preliminary data.</text>
</comment>
<name>A0ABR0G9K7_9PEZI</name>
<protein>
    <recommendedName>
        <fullName evidence="3">Protein NO VEIN C-terminal domain-containing protein</fullName>
    </recommendedName>
</protein>
<dbReference type="SUPFAM" id="SSF55874">
    <property type="entry name" value="ATPase domain of HSP90 chaperone/DNA topoisomerase II/histidine kinase"/>
    <property type="match status" value="1"/>
</dbReference>
<dbReference type="Proteomes" id="UP001323405">
    <property type="component" value="Unassembled WGS sequence"/>
</dbReference>